<reference evidence="12 13" key="1">
    <citation type="submission" date="2018-11" db="EMBL/GenBank/DDBJ databases">
        <title>Genome sequence of Apiotrichum porosum DSM 27194.</title>
        <authorList>
            <person name="Aliyu H."/>
            <person name="Gorte O."/>
            <person name="Ochsenreither K."/>
        </authorList>
    </citation>
    <scope>NUCLEOTIDE SEQUENCE [LARGE SCALE GENOMIC DNA]</scope>
    <source>
        <strain evidence="12 13">DSM 27194</strain>
    </source>
</reference>
<dbReference type="GeneID" id="39589456"/>
<feature type="region of interest" description="Disordered" evidence="11">
    <location>
        <begin position="925"/>
        <end position="976"/>
    </location>
</feature>
<accession>A0A427Y6F1</accession>
<comment type="function">
    <text evidence="1 10">Involved in cell fusion during mating by stabilizing the plasma membrane fusion event.</text>
</comment>
<sequence>MSGNPQITVQDTGATTVPLTPRTSWPFSAYRFSRGGRASRSVTPALPPTPKTYNDEGGYYSSDPFKDPPDPHAQSTGLRPFLSLGPRLLLTTFSPALLPFVFTIVHIAQTRASTAQLAATLRSSLMSACSGLATGASSLQALPRYLAMQTNDQVLRATRASVLAVGIALMDCITIIEQVLNFIVDTYRSLLLCTVYLVVQGTLEILIAAVEEISTAVTSSLNSIREEIQSDIASANNLVQGAVSAINSVTSLIDVNLFVPNMTIPALSFLENVTIPTGFEDTLIKLNTSMPTLDELKDKINELIDTPFEMLKNEINTTRLEIAANLNDSAFPVPSLTTLGAQDASSLQSALCGDLNTSLIDDTASALHKLGTWGIVAMVLILLGGWGVLAFWQWRRWRALQDTVVIVETEWASARPTDAWATVAVVEHPFLERYARPVLNKMNASPRTRNNLRWLLSYLGHPTMLTLFCMAVVGLIAIEIQMVALHAIQHRMQESANATIAATTDDLVARLNALSADASASYAKDMNAAISTVQDSMNNDLFGSWVNTTAVTLNSTLVTFYSEVETVLNASFGGTILYNPINTFVYCILGSKITNLEKGLTWVSEHAYIDLPTIDPNVLQLSNASMLELVAPISAAAAGTSNDPNEGVIADLVNHFQAALAAERTIYAILLAVYAVLVLIGLLVVVWNSGGREHYFAWRSKGPPPPPEGPSGEKDGQWPGGAVVDYAGEKASGGRHTPGQDSGLNVASPPSRQGSSAGRGSLRSLAAPGNAFLAMRSYVSTPLPAQSRSSPAPVPPAPASPEIRGSFGPFLDPVAPPVEQAYWLQRVTGGVGAYLRALRPQPTPSESSFGASRAGTARTPHFDIPFASPAPLTGEPPSTPLAGSLEALGVAARWRRSGGYYAAGTPIPTNDVRRLVVMNAHSQDAMSVSDVTSVTGRSLPPPPRAVSDFPTDAVSPISSTNHGPPGPPSGTQEMSRANTSDHYLSADGHLAVPSTSLSRSGSESGPSAWRGTSCSSSVGRSASRSTHCSTASHHQSAGTGMAAWGSEAGDEADPFGRGGADDVELVDSERGSYAADLNDGLPSGKSGMTYATTFSRPSRASGTSFGGGGRLSLNTTPACSAPPSLGPSPARPPAPLPSERDRRNSDPFVTPLLRLGFPLSPVPQSPMALSPTSPLSPSPSIATASVHGAKVATAALAGIISNLHSRRQRDLERRINPFVSPMDNSASRPPSGNLSLSHGCT</sequence>
<feature type="region of interest" description="Disordered" evidence="11">
    <location>
        <begin position="783"/>
        <end position="803"/>
    </location>
</feature>
<comment type="caution">
    <text evidence="12">The sequence shown here is derived from an EMBL/GenBank/DDBJ whole genome shotgun (WGS) entry which is preliminary data.</text>
</comment>
<evidence type="ECO:0000313" key="13">
    <source>
        <dbReference type="Proteomes" id="UP000279236"/>
    </source>
</evidence>
<dbReference type="GO" id="GO:0005886">
    <property type="term" value="C:plasma membrane"/>
    <property type="evidence" value="ECO:0007669"/>
    <property type="project" value="UniProtKB-SubCell"/>
</dbReference>
<evidence type="ECO:0000256" key="1">
    <source>
        <dbReference type="ARBA" id="ARBA00002512"/>
    </source>
</evidence>
<feature type="transmembrane region" description="Helical" evidence="10">
    <location>
        <begin position="666"/>
        <end position="687"/>
    </location>
</feature>
<keyword evidence="4 10" id="KW-1003">Cell membrane</keyword>
<evidence type="ECO:0000256" key="9">
    <source>
        <dbReference type="ARBA" id="ARBA00023180"/>
    </source>
</evidence>
<keyword evidence="7 10" id="KW-1133">Transmembrane helix</keyword>
<gene>
    <name evidence="12" type="primary">PRM1</name>
    <name evidence="12" type="ORF">EHS24_004913</name>
</gene>
<dbReference type="InterPro" id="IPR026777">
    <property type="entry name" value="PRM1"/>
</dbReference>
<dbReference type="EMBL" id="RSCE01000002">
    <property type="protein sequence ID" value="RSH86642.1"/>
    <property type="molecule type" value="Genomic_DNA"/>
</dbReference>
<dbReference type="OrthoDB" id="10248838at2759"/>
<evidence type="ECO:0000256" key="3">
    <source>
        <dbReference type="ARBA" id="ARBA00010780"/>
    </source>
</evidence>
<feature type="transmembrane region" description="Helical" evidence="10">
    <location>
        <begin position="370"/>
        <end position="392"/>
    </location>
</feature>
<keyword evidence="13" id="KW-1185">Reference proteome</keyword>
<dbReference type="GO" id="GO:0032220">
    <property type="term" value="P:plasma membrane fusion involved in cytogamy"/>
    <property type="evidence" value="ECO:0007669"/>
    <property type="project" value="TreeGrafter"/>
</dbReference>
<feature type="region of interest" description="Disordered" evidence="11">
    <location>
        <begin position="34"/>
        <end position="77"/>
    </location>
</feature>
<keyword evidence="8 10" id="KW-0472">Membrane</keyword>
<feature type="compositionally biased region" description="Pro residues" evidence="11">
    <location>
        <begin position="1124"/>
        <end position="1136"/>
    </location>
</feature>
<name>A0A427Y6F1_9TREE</name>
<proteinExistence type="inferred from homology"/>
<dbReference type="AlphaFoldDB" id="A0A427Y6F1"/>
<comment type="similarity">
    <text evidence="3 10">Belongs to the PRM1 family.</text>
</comment>
<feature type="region of interest" description="Disordered" evidence="11">
    <location>
        <begin position="992"/>
        <end position="1062"/>
    </location>
</feature>
<feature type="compositionally biased region" description="Polar residues" evidence="11">
    <location>
        <begin position="1222"/>
        <end position="1241"/>
    </location>
</feature>
<feature type="compositionally biased region" description="Low complexity" evidence="11">
    <location>
        <begin position="747"/>
        <end position="761"/>
    </location>
</feature>
<comment type="subcellular location">
    <subcellularLocation>
        <location evidence="2 10">Cell membrane</location>
        <topology evidence="2 10">Multi-pass membrane protein</topology>
    </subcellularLocation>
</comment>
<organism evidence="12 13">
    <name type="scientific">Apiotrichum porosum</name>
    <dbReference type="NCBI Taxonomy" id="105984"/>
    <lineage>
        <taxon>Eukaryota</taxon>
        <taxon>Fungi</taxon>
        <taxon>Dikarya</taxon>
        <taxon>Basidiomycota</taxon>
        <taxon>Agaricomycotina</taxon>
        <taxon>Tremellomycetes</taxon>
        <taxon>Trichosporonales</taxon>
        <taxon>Trichosporonaceae</taxon>
        <taxon>Apiotrichum</taxon>
    </lineage>
</organism>
<feature type="region of interest" description="Disordered" evidence="11">
    <location>
        <begin position="1"/>
        <end position="20"/>
    </location>
</feature>
<feature type="region of interest" description="Disordered" evidence="11">
    <location>
        <begin position="698"/>
        <end position="761"/>
    </location>
</feature>
<feature type="region of interest" description="Disordered" evidence="11">
    <location>
        <begin position="1213"/>
        <end position="1241"/>
    </location>
</feature>
<feature type="transmembrane region" description="Helical" evidence="10">
    <location>
        <begin position="464"/>
        <end position="485"/>
    </location>
</feature>
<feature type="region of interest" description="Disordered" evidence="11">
    <location>
        <begin position="1074"/>
        <end position="1148"/>
    </location>
</feature>
<keyword evidence="6 10" id="KW-0184">Conjugation</keyword>
<feature type="compositionally biased region" description="Low complexity" evidence="11">
    <location>
        <begin position="993"/>
        <end position="1026"/>
    </location>
</feature>
<feature type="region of interest" description="Disordered" evidence="11">
    <location>
        <begin position="839"/>
        <end position="858"/>
    </location>
</feature>
<dbReference type="PANTHER" id="PTHR31030:SF1">
    <property type="entry name" value="PLASMA MEMBRANE FUSION PROTEIN PRM1"/>
    <property type="match status" value="1"/>
</dbReference>
<comment type="caution">
    <text evidence="10">Lacks conserved residue(s) required for the propagation of feature annotation.</text>
</comment>
<evidence type="ECO:0000256" key="2">
    <source>
        <dbReference type="ARBA" id="ARBA00004651"/>
    </source>
</evidence>
<dbReference type="GO" id="GO:0043332">
    <property type="term" value="C:mating projection tip"/>
    <property type="evidence" value="ECO:0007669"/>
    <property type="project" value="UniProtKB-UniRule"/>
</dbReference>
<evidence type="ECO:0000256" key="8">
    <source>
        <dbReference type="ARBA" id="ARBA00023136"/>
    </source>
</evidence>
<keyword evidence="9" id="KW-0325">Glycoprotein</keyword>
<evidence type="ECO:0000256" key="6">
    <source>
        <dbReference type="ARBA" id="ARBA00022971"/>
    </source>
</evidence>
<keyword evidence="5 10" id="KW-0812">Transmembrane</keyword>
<feature type="compositionally biased region" description="Polar residues" evidence="11">
    <location>
        <begin position="925"/>
        <end position="936"/>
    </location>
</feature>
<evidence type="ECO:0000256" key="7">
    <source>
        <dbReference type="ARBA" id="ARBA00022989"/>
    </source>
</evidence>
<evidence type="ECO:0000313" key="12">
    <source>
        <dbReference type="EMBL" id="RSH86642.1"/>
    </source>
</evidence>
<dbReference type="RefSeq" id="XP_028479427.1">
    <property type="nucleotide sequence ID" value="XM_028620455.1"/>
</dbReference>
<evidence type="ECO:0000256" key="5">
    <source>
        <dbReference type="ARBA" id="ARBA00022692"/>
    </source>
</evidence>
<dbReference type="PANTHER" id="PTHR31030">
    <property type="entry name" value="PLASMA MEMBRANE FUSION PROTEIN PRM1"/>
    <property type="match status" value="1"/>
</dbReference>
<evidence type="ECO:0000256" key="4">
    <source>
        <dbReference type="ARBA" id="ARBA00022475"/>
    </source>
</evidence>
<feature type="compositionally biased region" description="Polar residues" evidence="11">
    <location>
        <begin position="1089"/>
        <end position="1103"/>
    </location>
</feature>
<dbReference type="STRING" id="105984.A0A427Y6F1"/>
<protein>
    <recommendedName>
        <fullName evidence="10">Plasma membrane fusion protein PRM1</fullName>
    </recommendedName>
</protein>
<evidence type="ECO:0000256" key="10">
    <source>
        <dbReference type="RuleBase" id="RU366035"/>
    </source>
</evidence>
<evidence type="ECO:0000256" key="11">
    <source>
        <dbReference type="SAM" id="MobiDB-lite"/>
    </source>
</evidence>
<feature type="compositionally biased region" description="Polar residues" evidence="11">
    <location>
        <begin position="1027"/>
        <end position="1038"/>
    </location>
</feature>
<dbReference type="Proteomes" id="UP000279236">
    <property type="component" value="Unassembled WGS sequence"/>
</dbReference>